<proteinExistence type="predicted"/>
<dbReference type="OrthoDB" id="6497534at2"/>
<gene>
    <name evidence="1" type="ORF">SBF1_50086</name>
</gene>
<evidence type="ECO:0000313" key="2">
    <source>
        <dbReference type="Proteomes" id="UP000238916"/>
    </source>
</evidence>
<dbReference type="EMBL" id="OMOF01000445">
    <property type="protein sequence ID" value="SPF51202.1"/>
    <property type="molecule type" value="Genomic_DNA"/>
</dbReference>
<organism evidence="1 2">
    <name type="scientific">Candidatus Desulfosporosinus infrequens</name>
    <dbReference type="NCBI Taxonomy" id="2043169"/>
    <lineage>
        <taxon>Bacteria</taxon>
        <taxon>Bacillati</taxon>
        <taxon>Bacillota</taxon>
        <taxon>Clostridia</taxon>
        <taxon>Eubacteriales</taxon>
        <taxon>Desulfitobacteriaceae</taxon>
        <taxon>Desulfosporosinus</taxon>
    </lineage>
</organism>
<reference evidence="2" key="1">
    <citation type="submission" date="2018-02" db="EMBL/GenBank/DDBJ databases">
        <authorList>
            <person name="Hausmann B."/>
        </authorList>
    </citation>
    <scope>NUCLEOTIDE SEQUENCE [LARGE SCALE GENOMIC DNA]</scope>
    <source>
        <strain evidence="2">Peat soil MAG SbF1</strain>
    </source>
</reference>
<sequence length="96" mass="11143">MARIDVNEKYCVISDPYQWTVYSKSTHKNDQKGTETREGAKAGDERLVFEGSVSTINQAYKFLLHRQIRESRASGFRELMSEVERIEKELGESIRI</sequence>
<evidence type="ECO:0000313" key="1">
    <source>
        <dbReference type="EMBL" id="SPF51202.1"/>
    </source>
</evidence>
<dbReference type="Proteomes" id="UP000238916">
    <property type="component" value="Unassembled WGS sequence"/>
</dbReference>
<name>A0A2U3LH49_9FIRM</name>
<protein>
    <submittedName>
        <fullName evidence="1">Putative relication initiation protein</fullName>
    </submittedName>
</protein>
<dbReference type="AlphaFoldDB" id="A0A2U3LH49"/>
<accession>A0A2U3LH49</accession>